<evidence type="ECO:0000313" key="2">
    <source>
        <dbReference type="EMBL" id="KAH3867942.1"/>
    </source>
</evidence>
<accession>A0A9D4M2D4</accession>
<evidence type="ECO:0000256" key="1">
    <source>
        <dbReference type="SAM" id="Coils"/>
    </source>
</evidence>
<dbReference type="OrthoDB" id="10674970at2759"/>
<gene>
    <name evidence="2" type="ORF">DPMN_031078</name>
</gene>
<organism evidence="2 3">
    <name type="scientific">Dreissena polymorpha</name>
    <name type="common">Zebra mussel</name>
    <name type="synonym">Mytilus polymorpha</name>
    <dbReference type="NCBI Taxonomy" id="45954"/>
    <lineage>
        <taxon>Eukaryota</taxon>
        <taxon>Metazoa</taxon>
        <taxon>Spiralia</taxon>
        <taxon>Lophotrochozoa</taxon>
        <taxon>Mollusca</taxon>
        <taxon>Bivalvia</taxon>
        <taxon>Autobranchia</taxon>
        <taxon>Heteroconchia</taxon>
        <taxon>Euheterodonta</taxon>
        <taxon>Imparidentia</taxon>
        <taxon>Neoheterodontei</taxon>
        <taxon>Myida</taxon>
        <taxon>Dreissenoidea</taxon>
        <taxon>Dreissenidae</taxon>
        <taxon>Dreissena</taxon>
    </lineage>
</organism>
<keyword evidence="1" id="KW-0175">Coiled coil</keyword>
<evidence type="ECO:0000313" key="3">
    <source>
        <dbReference type="Proteomes" id="UP000828390"/>
    </source>
</evidence>
<evidence type="ECO:0008006" key="4">
    <source>
        <dbReference type="Google" id="ProtNLM"/>
    </source>
</evidence>
<sequence>MQDMIASSGIGTGNLPCLHTLDNGPRETQTWKADDKHVLSSDPCNKNIHVCQGYFLNKNNHSSNVPVVKVPCIEENSHLIILEENTRVKHTELKSLKAGLLRGKNAGSKLNICSVERKSTRIYRSISEWAHLQPQILTVTDTDEPCPTFRNWMLYKNNNTCKTSLTDKPISENSIDLELDDASNEFFKEDERSSYSIDPPDVQLLNTPLKLSSLIKIEMKLKIQCRRVQEGLPEMPHMHDNLRHPIELSDEEKQHQQLRLNRARQASKTYRRKFKSRETELKEALKCELQQRTKLQQDINLLKQTKDALNKKLQGHNCKHVNRSDFEDVYSTINS</sequence>
<protein>
    <recommendedName>
        <fullName evidence="4">BZIP domain-containing protein</fullName>
    </recommendedName>
</protein>
<reference evidence="2" key="2">
    <citation type="submission" date="2020-11" db="EMBL/GenBank/DDBJ databases">
        <authorList>
            <person name="McCartney M.A."/>
            <person name="Auch B."/>
            <person name="Kono T."/>
            <person name="Mallez S."/>
            <person name="Becker A."/>
            <person name="Gohl D.M."/>
            <person name="Silverstein K.A.T."/>
            <person name="Koren S."/>
            <person name="Bechman K.B."/>
            <person name="Herman A."/>
            <person name="Abrahante J.E."/>
            <person name="Garbe J."/>
        </authorList>
    </citation>
    <scope>NUCLEOTIDE SEQUENCE</scope>
    <source>
        <strain evidence="2">Duluth1</strain>
        <tissue evidence="2">Whole animal</tissue>
    </source>
</reference>
<dbReference type="EMBL" id="JAIWYP010000002">
    <property type="protein sequence ID" value="KAH3867942.1"/>
    <property type="molecule type" value="Genomic_DNA"/>
</dbReference>
<reference evidence="2" key="1">
    <citation type="journal article" date="2019" name="bioRxiv">
        <title>The Genome of the Zebra Mussel, Dreissena polymorpha: A Resource for Invasive Species Research.</title>
        <authorList>
            <person name="McCartney M.A."/>
            <person name="Auch B."/>
            <person name="Kono T."/>
            <person name="Mallez S."/>
            <person name="Zhang Y."/>
            <person name="Obille A."/>
            <person name="Becker A."/>
            <person name="Abrahante J.E."/>
            <person name="Garbe J."/>
            <person name="Badalamenti J.P."/>
            <person name="Herman A."/>
            <person name="Mangelson H."/>
            <person name="Liachko I."/>
            <person name="Sullivan S."/>
            <person name="Sone E.D."/>
            <person name="Koren S."/>
            <person name="Silverstein K.A.T."/>
            <person name="Beckman K.B."/>
            <person name="Gohl D.M."/>
        </authorList>
    </citation>
    <scope>NUCLEOTIDE SEQUENCE</scope>
    <source>
        <strain evidence="2">Duluth1</strain>
        <tissue evidence="2">Whole animal</tissue>
    </source>
</reference>
<comment type="caution">
    <text evidence="2">The sequence shown here is derived from an EMBL/GenBank/DDBJ whole genome shotgun (WGS) entry which is preliminary data.</text>
</comment>
<keyword evidence="3" id="KW-1185">Reference proteome</keyword>
<name>A0A9D4M2D4_DREPO</name>
<proteinExistence type="predicted"/>
<dbReference type="AlphaFoldDB" id="A0A9D4M2D4"/>
<dbReference type="Proteomes" id="UP000828390">
    <property type="component" value="Unassembled WGS sequence"/>
</dbReference>
<feature type="coiled-coil region" evidence="1">
    <location>
        <begin position="285"/>
        <end position="319"/>
    </location>
</feature>